<keyword evidence="17" id="KW-1185">Reference proteome</keyword>
<evidence type="ECO:0000256" key="11">
    <source>
        <dbReference type="ARBA" id="ARBA00047836"/>
    </source>
</evidence>
<dbReference type="UniPathway" id="UPA00034">
    <property type="reaction ID" value="UER00017"/>
</dbReference>
<dbReference type="RefSeq" id="WP_153759012.1">
    <property type="nucleotide sequence ID" value="NZ_CP045851.1"/>
</dbReference>
<dbReference type="Gene3D" id="3.20.20.70">
    <property type="entry name" value="Aldolase class I"/>
    <property type="match status" value="1"/>
</dbReference>
<dbReference type="PANTHER" id="PTHR12128:SF66">
    <property type="entry name" value="4-HYDROXY-2-OXOGLUTARATE ALDOLASE, MITOCHONDRIAL"/>
    <property type="match status" value="1"/>
</dbReference>
<evidence type="ECO:0000256" key="7">
    <source>
        <dbReference type="ARBA" id="ARBA00022915"/>
    </source>
</evidence>
<evidence type="ECO:0000256" key="13">
    <source>
        <dbReference type="PIRNR" id="PIRNR001365"/>
    </source>
</evidence>
<gene>
    <name evidence="12 16" type="primary">dapA</name>
    <name evidence="16" type="ORF">GH723_07150</name>
</gene>
<dbReference type="NCBIfam" id="TIGR00674">
    <property type="entry name" value="dapA"/>
    <property type="match status" value="1"/>
</dbReference>
<evidence type="ECO:0000256" key="1">
    <source>
        <dbReference type="ARBA" id="ARBA00003294"/>
    </source>
</evidence>
<evidence type="ECO:0000256" key="12">
    <source>
        <dbReference type="HAMAP-Rule" id="MF_00418"/>
    </source>
</evidence>
<dbReference type="EC" id="4.3.3.7" evidence="4 12"/>
<organism evidence="16 17">
    <name type="scientific">Actinomarinicola tropica</name>
    <dbReference type="NCBI Taxonomy" id="2789776"/>
    <lineage>
        <taxon>Bacteria</taxon>
        <taxon>Bacillati</taxon>
        <taxon>Actinomycetota</taxon>
        <taxon>Acidimicrobiia</taxon>
        <taxon>Acidimicrobiales</taxon>
        <taxon>Iamiaceae</taxon>
        <taxon>Actinomarinicola</taxon>
    </lineage>
</organism>
<dbReference type="Pfam" id="PF00701">
    <property type="entry name" value="DHDPS"/>
    <property type="match status" value="1"/>
</dbReference>
<keyword evidence="9 12" id="KW-0456">Lyase</keyword>
<evidence type="ECO:0000256" key="8">
    <source>
        <dbReference type="ARBA" id="ARBA00023154"/>
    </source>
</evidence>
<dbReference type="GO" id="GO:0005829">
    <property type="term" value="C:cytosol"/>
    <property type="evidence" value="ECO:0007669"/>
    <property type="project" value="TreeGrafter"/>
</dbReference>
<dbReference type="PRINTS" id="PR00146">
    <property type="entry name" value="DHPICSNTHASE"/>
</dbReference>
<dbReference type="InterPro" id="IPR002220">
    <property type="entry name" value="DapA-like"/>
</dbReference>
<dbReference type="InterPro" id="IPR020625">
    <property type="entry name" value="Schiff_base-form_aldolases_AS"/>
</dbReference>
<evidence type="ECO:0000256" key="2">
    <source>
        <dbReference type="ARBA" id="ARBA00005120"/>
    </source>
</evidence>
<evidence type="ECO:0000313" key="16">
    <source>
        <dbReference type="EMBL" id="QGG94904.1"/>
    </source>
</evidence>
<proteinExistence type="inferred from homology"/>
<dbReference type="GO" id="GO:0019877">
    <property type="term" value="P:diaminopimelate biosynthetic process"/>
    <property type="evidence" value="ECO:0007669"/>
    <property type="project" value="UniProtKB-UniRule"/>
</dbReference>
<evidence type="ECO:0000256" key="9">
    <source>
        <dbReference type="ARBA" id="ARBA00023239"/>
    </source>
</evidence>
<keyword evidence="6 12" id="KW-0028">Amino-acid biosynthesis</keyword>
<evidence type="ECO:0000256" key="6">
    <source>
        <dbReference type="ARBA" id="ARBA00022605"/>
    </source>
</evidence>
<dbReference type="PROSITE" id="PS00665">
    <property type="entry name" value="DHDPS_1"/>
    <property type="match status" value="1"/>
</dbReference>
<dbReference type="SUPFAM" id="SSF51569">
    <property type="entry name" value="Aldolase"/>
    <property type="match status" value="1"/>
</dbReference>
<feature type="active site" description="Schiff-base intermediate with substrate" evidence="12 14">
    <location>
        <position position="163"/>
    </location>
</feature>
<dbReference type="InterPro" id="IPR005263">
    <property type="entry name" value="DapA"/>
</dbReference>
<comment type="catalytic activity">
    <reaction evidence="11 12">
        <text>L-aspartate 4-semialdehyde + pyruvate = (2S,4S)-4-hydroxy-2,3,4,5-tetrahydrodipicolinate + H2O + H(+)</text>
        <dbReference type="Rhea" id="RHEA:34171"/>
        <dbReference type="ChEBI" id="CHEBI:15361"/>
        <dbReference type="ChEBI" id="CHEBI:15377"/>
        <dbReference type="ChEBI" id="CHEBI:15378"/>
        <dbReference type="ChEBI" id="CHEBI:67139"/>
        <dbReference type="ChEBI" id="CHEBI:537519"/>
        <dbReference type="EC" id="4.3.3.7"/>
    </reaction>
</comment>
<dbReference type="GO" id="GO:0009089">
    <property type="term" value="P:lysine biosynthetic process via diaminopimelate"/>
    <property type="evidence" value="ECO:0007669"/>
    <property type="project" value="UniProtKB-UniRule"/>
</dbReference>
<dbReference type="InterPro" id="IPR013785">
    <property type="entry name" value="Aldolase_TIM"/>
</dbReference>
<feature type="site" description="Part of a proton relay during catalysis" evidence="12">
    <location>
        <position position="108"/>
    </location>
</feature>
<dbReference type="EMBL" id="CP045851">
    <property type="protein sequence ID" value="QGG94904.1"/>
    <property type="molecule type" value="Genomic_DNA"/>
</dbReference>
<comment type="caution">
    <text evidence="12">Was originally thought to be a dihydrodipicolinate synthase (DHDPS), catalyzing the condensation of (S)-aspartate-beta-semialdehyde [(S)-ASA] and pyruvate to dihydrodipicolinate (DHDP). However, it was shown in E.coli that the product of the enzymatic reaction is not dihydrodipicolinate but in fact (4S)-4-hydroxy-2,3,4,5-tetrahydro-(2S)-dipicolinic acid (HTPA), and that the consecutive dehydration reaction leading to DHDP is not spontaneous but catalyzed by DapB.</text>
</comment>
<evidence type="ECO:0000313" key="17">
    <source>
        <dbReference type="Proteomes" id="UP000334019"/>
    </source>
</evidence>
<comment type="similarity">
    <text evidence="3 12 13">Belongs to the DapA family.</text>
</comment>
<dbReference type="AlphaFoldDB" id="A0A5Q2RGZ5"/>
<keyword evidence="5 12" id="KW-0963">Cytoplasm</keyword>
<name>A0A5Q2RGZ5_9ACTN</name>
<feature type="binding site" evidence="12 15">
    <location>
        <position position="47"/>
    </location>
    <ligand>
        <name>pyruvate</name>
        <dbReference type="ChEBI" id="CHEBI:15361"/>
    </ligand>
</feature>
<dbReference type="InterPro" id="IPR020624">
    <property type="entry name" value="Schiff_base-form_aldolases_CS"/>
</dbReference>
<evidence type="ECO:0000256" key="10">
    <source>
        <dbReference type="ARBA" id="ARBA00023270"/>
    </source>
</evidence>
<comment type="subcellular location">
    <subcellularLocation>
        <location evidence="12">Cytoplasm</location>
    </subcellularLocation>
</comment>
<accession>A0A5Q2RGZ5</accession>
<comment type="function">
    <text evidence="1 12">Catalyzes the condensation of (S)-aspartate-beta-semialdehyde [(S)-ASA] and pyruvate to 4-hydroxy-tetrahydrodipicolinate (HTPA).</text>
</comment>
<dbReference type="Proteomes" id="UP000334019">
    <property type="component" value="Chromosome"/>
</dbReference>
<reference evidence="16 17" key="1">
    <citation type="submission" date="2019-11" db="EMBL/GenBank/DDBJ databases">
        <authorList>
            <person name="He Y."/>
        </authorList>
    </citation>
    <scope>NUCLEOTIDE SEQUENCE [LARGE SCALE GENOMIC DNA]</scope>
    <source>
        <strain evidence="16 17">SCSIO 58843</strain>
    </source>
</reference>
<dbReference type="PIRSF" id="PIRSF001365">
    <property type="entry name" value="DHDPS"/>
    <property type="match status" value="1"/>
</dbReference>
<comment type="pathway">
    <text evidence="2 12">Amino-acid biosynthesis; L-lysine biosynthesis via DAP pathway; (S)-tetrahydrodipicolinate from L-aspartate: step 3/4.</text>
</comment>
<dbReference type="PANTHER" id="PTHR12128">
    <property type="entry name" value="DIHYDRODIPICOLINATE SYNTHASE"/>
    <property type="match status" value="1"/>
</dbReference>
<dbReference type="CDD" id="cd00950">
    <property type="entry name" value="DHDPS"/>
    <property type="match status" value="1"/>
</dbReference>
<evidence type="ECO:0000256" key="3">
    <source>
        <dbReference type="ARBA" id="ARBA00007592"/>
    </source>
</evidence>
<protein>
    <recommendedName>
        <fullName evidence="4 12">4-hydroxy-tetrahydrodipicolinate synthase</fullName>
        <shortName evidence="12">HTPA synthase</shortName>
        <ecNumber evidence="4 12">4.3.3.7</ecNumber>
    </recommendedName>
</protein>
<sequence length="293" mass="30449">MPRFGRVLTAMVTPFGPDGALDLDGAAALARWLVDNGNDGVVVAGTTGEAPTLSKEEHLLLIQAVRAAVPDAVVVAGAGSNDTRHAIAMTETVTDIGVDAVLSVGPYYNRPPQAGIEAHFRAIAAATDLPIVIYDVPGRTGRRFDHDVLVRLFTEVPNCVAFKDATGDPAGAARLLAAVPDLELYSGDDALTLPLLAVGAVGVIGVSSHWAAPELAEMVAAVEKGDLAHARTVNARLQPSFRYANSETCVFSQSAKAMMNVLGVEVGECRLPLGPAPDGTGARAREVLEALRG</sequence>
<keyword evidence="8 12" id="KW-0457">Lysine biosynthesis</keyword>
<comment type="subunit">
    <text evidence="12">Homotetramer; dimer of dimers.</text>
</comment>
<dbReference type="KEGG" id="atq:GH723_07150"/>
<dbReference type="PROSITE" id="PS00666">
    <property type="entry name" value="DHDPS_2"/>
    <property type="match status" value="1"/>
</dbReference>
<evidence type="ECO:0000256" key="15">
    <source>
        <dbReference type="PIRSR" id="PIRSR001365-2"/>
    </source>
</evidence>
<keyword evidence="10 12" id="KW-0704">Schiff base</keyword>
<feature type="active site" description="Proton donor/acceptor" evidence="12 14">
    <location>
        <position position="134"/>
    </location>
</feature>
<dbReference type="GO" id="GO:0008840">
    <property type="term" value="F:4-hydroxy-tetrahydrodipicolinate synthase activity"/>
    <property type="evidence" value="ECO:0007669"/>
    <property type="project" value="UniProtKB-UniRule"/>
</dbReference>
<evidence type="ECO:0000256" key="5">
    <source>
        <dbReference type="ARBA" id="ARBA00022490"/>
    </source>
</evidence>
<feature type="site" description="Part of a proton relay during catalysis" evidence="12">
    <location>
        <position position="46"/>
    </location>
</feature>
<evidence type="ECO:0000256" key="14">
    <source>
        <dbReference type="PIRSR" id="PIRSR001365-1"/>
    </source>
</evidence>
<dbReference type="HAMAP" id="MF_00418">
    <property type="entry name" value="DapA"/>
    <property type="match status" value="1"/>
</dbReference>
<feature type="binding site" evidence="12 15">
    <location>
        <position position="204"/>
    </location>
    <ligand>
        <name>pyruvate</name>
        <dbReference type="ChEBI" id="CHEBI:15361"/>
    </ligand>
</feature>
<evidence type="ECO:0000256" key="4">
    <source>
        <dbReference type="ARBA" id="ARBA00012086"/>
    </source>
</evidence>
<keyword evidence="7 12" id="KW-0220">Diaminopimelate biosynthesis</keyword>
<dbReference type="SMART" id="SM01130">
    <property type="entry name" value="DHDPS"/>
    <property type="match status" value="1"/>
</dbReference>